<accession>A0A3B1CE12</accession>
<evidence type="ECO:0000313" key="2">
    <source>
        <dbReference type="EMBL" id="VAX15027.1"/>
    </source>
</evidence>
<organism evidence="2">
    <name type="scientific">hydrothermal vent metagenome</name>
    <dbReference type="NCBI Taxonomy" id="652676"/>
    <lineage>
        <taxon>unclassified sequences</taxon>
        <taxon>metagenomes</taxon>
        <taxon>ecological metagenomes</taxon>
    </lineage>
</organism>
<protein>
    <recommendedName>
        <fullName evidence="1">Thiol:disulfide interchange protein DsbD N-terminal domain-containing protein</fullName>
    </recommendedName>
</protein>
<dbReference type="InterPro" id="IPR028250">
    <property type="entry name" value="DsbDN"/>
</dbReference>
<feature type="domain" description="Thiol:disulfide interchange protein DsbD N-terminal" evidence="1">
    <location>
        <begin position="53"/>
        <end position="155"/>
    </location>
</feature>
<gene>
    <name evidence="2" type="ORF">MNBD_NITROSPINAE01-1651</name>
</gene>
<dbReference type="AlphaFoldDB" id="A0A3B1CE12"/>
<name>A0A3B1CE12_9ZZZZ</name>
<dbReference type="Pfam" id="PF11412">
    <property type="entry name" value="DsbD_N"/>
    <property type="match status" value="1"/>
</dbReference>
<dbReference type="Gene3D" id="2.60.40.1250">
    <property type="entry name" value="Thiol:disulfide interchange protein DsbD, N-terminal domain"/>
    <property type="match status" value="1"/>
</dbReference>
<sequence>MMLLKNFAISFVTVFLCFVVTEADSQTGFTSPEFSVTATFPDSPIKPGDVVYGSIFVTMPDGWHVYAPGVKKYNSLNVDTGDGPLKHVRLDYPPAKTIVQLGTEVPVYGGTVEIRVAGIAPPSHAGGDIMFSALVTWQGCTDNICLPPESKMVSVPLKMLAGDKK</sequence>
<reference evidence="2" key="1">
    <citation type="submission" date="2018-06" db="EMBL/GenBank/DDBJ databases">
        <authorList>
            <person name="Zhirakovskaya E."/>
        </authorList>
    </citation>
    <scope>NUCLEOTIDE SEQUENCE</scope>
</reference>
<dbReference type="SUPFAM" id="SSF74863">
    <property type="entry name" value="Thiol:disulfide interchange protein DsbD, N-terminal domain (DsbD-alpha)"/>
    <property type="match status" value="1"/>
</dbReference>
<dbReference type="EMBL" id="UOGC01000002">
    <property type="protein sequence ID" value="VAX15027.1"/>
    <property type="molecule type" value="Genomic_DNA"/>
</dbReference>
<evidence type="ECO:0000259" key="1">
    <source>
        <dbReference type="Pfam" id="PF11412"/>
    </source>
</evidence>
<proteinExistence type="predicted"/>
<dbReference type="InterPro" id="IPR036929">
    <property type="entry name" value="DsbDN_sf"/>
</dbReference>